<reference evidence="1 3" key="2">
    <citation type="submission" date="2018-07" db="EMBL/GenBank/DDBJ databases">
        <title>The Genome Sequence of Enterococcus sp. DIV0659b.</title>
        <authorList>
            <consortium name="The Broad Institute Genomics Platform"/>
            <consortium name="The Broad Institute Genomic Center for Infectious Diseases"/>
            <person name="Earl A."/>
            <person name="Manson A."/>
            <person name="Schwartman J."/>
            <person name="Gilmore M."/>
            <person name="Abouelleil A."/>
            <person name="Cao P."/>
            <person name="Chapman S."/>
            <person name="Cusick C."/>
            <person name="Shea T."/>
            <person name="Young S."/>
            <person name="Neafsey D."/>
            <person name="Nusbaum C."/>
            <person name="Birren B."/>
        </authorList>
    </citation>
    <scope>NUCLEOTIDE SEQUENCE [LARGE SCALE GENOMIC DNA]</scope>
    <source>
        <strain evidence="1 3">4G2_DIV0659</strain>
    </source>
</reference>
<keyword evidence="3" id="KW-1185">Reference proteome</keyword>
<protein>
    <submittedName>
        <fullName evidence="2">Uncharacterized protein</fullName>
    </submittedName>
</protein>
<dbReference type="EMBL" id="NGLE01000001">
    <property type="protein sequence ID" value="OTO09606.1"/>
    <property type="molecule type" value="Genomic_DNA"/>
</dbReference>
<reference evidence="2" key="1">
    <citation type="submission" date="2017-05" db="EMBL/GenBank/DDBJ databases">
        <title>The Genome Sequence of Enterococcus sp. 4G2_DIV0659.</title>
        <authorList>
            <consortium name="The Broad Institute Genomics Platform"/>
            <consortium name="The Broad Institute Genomic Center for Infectious Diseases"/>
            <person name="Earl A."/>
            <person name="Manson A."/>
            <person name="Schwartman J."/>
            <person name="Gilmore M."/>
            <person name="Abouelleil A."/>
            <person name="Cao P."/>
            <person name="Chapman S."/>
            <person name="Cusick C."/>
            <person name="Shea T."/>
            <person name="Young S."/>
            <person name="Neafsey D."/>
            <person name="Nusbaum C."/>
            <person name="Birren B."/>
        </authorList>
    </citation>
    <scope>NUCLEOTIDE SEQUENCE [LARGE SCALE GENOMIC DNA]</scope>
    <source>
        <strain evidence="2">4G2_DIV0659</strain>
    </source>
</reference>
<accession>A0A242CHB1</accession>
<dbReference type="Proteomes" id="UP000195139">
    <property type="component" value="Unassembled WGS sequence"/>
</dbReference>
<comment type="caution">
    <text evidence="2">The sequence shown here is derived from an EMBL/GenBank/DDBJ whole genome shotgun (WGS) entry which is preliminary data.</text>
</comment>
<organism evidence="2">
    <name type="scientific">Candidatus Enterococcus mansonii</name>
    <dbReference type="NCBI Taxonomy" id="1834181"/>
    <lineage>
        <taxon>Bacteria</taxon>
        <taxon>Bacillati</taxon>
        <taxon>Bacillota</taxon>
        <taxon>Bacilli</taxon>
        <taxon>Lactobacillales</taxon>
        <taxon>Enterococcaceae</taxon>
        <taxon>Enterococcus</taxon>
    </lineage>
</organism>
<dbReference type="RefSeq" id="WP_086329246.1">
    <property type="nucleotide sequence ID" value="NZ_NGLE02000001.1"/>
</dbReference>
<dbReference type="EMBL" id="NGLE02000001">
    <property type="protein sequence ID" value="MEI5994797.1"/>
    <property type="molecule type" value="Genomic_DNA"/>
</dbReference>
<evidence type="ECO:0000313" key="1">
    <source>
        <dbReference type="EMBL" id="MEI5994797.1"/>
    </source>
</evidence>
<sequence>MVKVTYDVKLYSDNMPLYHNGFRYCGRYSGGETFKRLSEAEEYAKNITNKYTWLLGGYSHIVKLTYLGFYEGYKKELVKEIEYKGE</sequence>
<dbReference type="AlphaFoldDB" id="A0A242CHB1"/>
<gene>
    <name evidence="2" type="ORF">A5880_000285</name>
    <name evidence="1" type="ORF">A5880_002383</name>
</gene>
<evidence type="ECO:0000313" key="3">
    <source>
        <dbReference type="Proteomes" id="UP000195139"/>
    </source>
</evidence>
<dbReference type="OrthoDB" id="9844342at2"/>
<dbReference type="STRING" id="1834181.A5880_000285"/>
<evidence type="ECO:0000313" key="2">
    <source>
        <dbReference type="EMBL" id="OTO09606.1"/>
    </source>
</evidence>
<name>A0A242CHB1_9ENTE</name>
<proteinExistence type="predicted"/>